<evidence type="ECO:0000313" key="2">
    <source>
        <dbReference type="Proteomes" id="UP000299102"/>
    </source>
</evidence>
<keyword evidence="2" id="KW-1185">Reference proteome</keyword>
<dbReference type="AlphaFoldDB" id="A0A4C1VGP4"/>
<sequence length="99" mass="11092">MRSRFYANIISLNNGDLFKHLLLVSSPVGDAQPGCATAPPLSRARGRLRRGASLDAMDTRPIELDDRIGCDLFVERLKLNIKKNIEILERLDSRFPVSV</sequence>
<reference evidence="1 2" key="1">
    <citation type="journal article" date="2019" name="Commun. Biol.">
        <title>The bagworm genome reveals a unique fibroin gene that provides high tensile strength.</title>
        <authorList>
            <person name="Kono N."/>
            <person name="Nakamura H."/>
            <person name="Ohtoshi R."/>
            <person name="Tomita M."/>
            <person name="Numata K."/>
            <person name="Arakawa K."/>
        </authorList>
    </citation>
    <scope>NUCLEOTIDE SEQUENCE [LARGE SCALE GENOMIC DNA]</scope>
</reference>
<accession>A0A4C1VGP4</accession>
<dbReference type="Proteomes" id="UP000299102">
    <property type="component" value="Unassembled WGS sequence"/>
</dbReference>
<dbReference type="EMBL" id="BGZK01000339">
    <property type="protein sequence ID" value="GBP37803.1"/>
    <property type="molecule type" value="Genomic_DNA"/>
</dbReference>
<organism evidence="1 2">
    <name type="scientific">Eumeta variegata</name>
    <name type="common">Bagworm moth</name>
    <name type="synonym">Eumeta japonica</name>
    <dbReference type="NCBI Taxonomy" id="151549"/>
    <lineage>
        <taxon>Eukaryota</taxon>
        <taxon>Metazoa</taxon>
        <taxon>Ecdysozoa</taxon>
        <taxon>Arthropoda</taxon>
        <taxon>Hexapoda</taxon>
        <taxon>Insecta</taxon>
        <taxon>Pterygota</taxon>
        <taxon>Neoptera</taxon>
        <taxon>Endopterygota</taxon>
        <taxon>Lepidoptera</taxon>
        <taxon>Glossata</taxon>
        <taxon>Ditrysia</taxon>
        <taxon>Tineoidea</taxon>
        <taxon>Psychidae</taxon>
        <taxon>Oiketicinae</taxon>
        <taxon>Eumeta</taxon>
    </lineage>
</organism>
<gene>
    <name evidence="1" type="ORF">EVAR_21646_1</name>
</gene>
<comment type="caution">
    <text evidence="1">The sequence shown here is derived from an EMBL/GenBank/DDBJ whole genome shotgun (WGS) entry which is preliminary data.</text>
</comment>
<evidence type="ECO:0000313" key="1">
    <source>
        <dbReference type="EMBL" id="GBP37803.1"/>
    </source>
</evidence>
<proteinExistence type="predicted"/>
<protein>
    <submittedName>
        <fullName evidence="1">Uncharacterized protein</fullName>
    </submittedName>
</protein>
<name>A0A4C1VGP4_EUMVA</name>